<dbReference type="KEGG" id="abs:AZOBR_p160009"/>
<gene>
    <name evidence="1" type="ORF">AZOBR_p160009</name>
</gene>
<evidence type="ECO:0000313" key="1">
    <source>
        <dbReference type="EMBL" id="CCD00244.1"/>
    </source>
</evidence>
<organism evidence="1 2">
    <name type="scientific">Azospirillum baldaniorum</name>
    <dbReference type="NCBI Taxonomy" id="1064539"/>
    <lineage>
        <taxon>Bacteria</taxon>
        <taxon>Pseudomonadati</taxon>
        <taxon>Pseudomonadota</taxon>
        <taxon>Alphaproteobacteria</taxon>
        <taxon>Rhodospirillales</taxon>
        <taxon>Azospirillaceae</taxon>
        <taxon>Azospirillum</taxon>
    </lineage>
</organism>
<proteinExistence type="predicted"/>
<accession>A0A9P1JUT4</accession>
<dbReference type="EMBL" id="HE577328">
    <property type="protein sequence ID" value="CCD00244.1"/>
    <property type="molecule type" value="Genomic_DNA"/>
</dbReference>
<keyword evidence="1" id="KW-0614">Plasmid</keyword>
<keyword evidence="2" id="KW-1185">Reference proteome</keyword>
<dbReference type="Proteomes" id="UP000007319">
    <property type="component" value="Plasmid AZOBR_p1"/>
</dbReference>
<name>A0A9P1JUT4_9PROT</name>
<geneLocation type="plasmid" evidence="1 2">
    <name>AZOBR_p1</name>
</geneLocation>
<evidence type="ECO:0000313" key="2">
    <source>
        <dbReference type="Proteomes" id="UP000007319"/>
    </source>
</evidence>
<reference evidence="1 2" key="1">
    <citation type="journal article" date="2011" name="PLoS Genet.">
        <title>Azospirillum genomes reveal transition of bacteria from aquatic to terrestrial environments.</title>
        <authorList>
            <person name="Wisniewski-Dye F."/>
            <person name="Borziak K."/>
            <person name="Khalsa-Moyers G."/>
            <person name="Alexandre G."/>
            <person name="Sukharnikov L.O."/>
            <person name="Wuichet K."/>
            <person name="Hurst G.B."/>
            <person name="McDonald W.H."/>
            <person name="Robertson J.S."/>
            <person name="Barbe V."/>
            <person name="Calteau A."/>
            <person name="Rouy Z."/>
            <person name="Mangenot S."/>
            <person name="Prigent-Combaret C."/>
            <person name="Normand P."/>
            <person name="Boyer M."/>
            <person name="Siguier P."/>
            <person name="Dessaux Y."/>
            <person name="Elmerich C."/>
            <person name="Condemine G."/>
            <person name="Krishnen G."/>
            <person name="Kennedy I."/>
            <person name="Paterson A.H."/>
            <person name="Gonzalez V."/>
            <person name="Mavingui P."/>
            <person name="Zhulin I.B."/>
        </authorList>
    </citation>
    <scope>NUCLEOTIDE SEQUENCE [LARGE SCALE GENOMIC DNA]</scope>
    <source>
        <strain evidence="1 2">Sp245</strain>
    </source>
</reference>
<dbReference type="AlphaFoldDB" id="A0A9P1JUT4"/>
<sequence>MRLFRQAAPGDWTSVVSEVRAALERLVATGEAP</sequence>
<protein>
    <submittedName>
        <fullName evidence="1">Uncharacterized protein</fullName>
    </submittedName>
</protein>